<protein>
    <submittedName>
        <fullName evidence="1">Uncharacterized protein</fullName>
    </submittedName>
</protein>
<accession>A0A2T3AAR8</accession>
<dbReference type="AlphaFoldDB" id="A0A2T3AAR8"/>
<proteinExistence type="predicted"/>
<dbReference type="EMBL" id="KZ678424">
    <property type="protein sequence ID" value="PSR88819.1"/>
    <property type="molecule type" value="Genomic_DNA"/>
</dbReference>
<dbReference type="Proteomes" id="UP000241462">
    <property type="component" value="Unassembled WGS sequence"/>
</dbReference>
<keyword evidence="2" id="KW-1185">Reference proteome</keyword>
<evidence type="ECO:0000313" key="2">
    <source>
        <dbReference type="Proteomes" id="UP000241462"/>
    </source>
</evidence>
<reference evidence="1 2" key="1">
    <citation type="journal article" date="2018" name="Mycol. Prog.">
        <title>Coniella lustricola, a new species from submerged detritus.</title>
        <authorList>
            <person name="Raudabaugh D.B."/>
            <person name="Iturriaga T."/>
            <person name="Carver A."/>
            <person name="Mondo S."/>
            <person name="Pangilinan J."/>
            <person name="Lipzen A."/>
            <person name="He G."/>
            <person name="Amirebrahimi M."/>
            <person name="Grigoriev I.V."/>
            <person name="Miller A.N."/>
        </authorList>
    </citation>
    <scope>NUCLEOTIDE SEQUENCE [LARGE SCALE GENOMIC DNA]</scope>
    <source>
        <strain evidence="1 2">B22-T-1</strain>
    </source>
</reference>
<evidence type="ECO:0000313" key="1">
    <source>
        <dbReference type="EMBL" id="PSR88819.1"/>
    </source>
</evidence>
<sequence>MGEKKGHCPPMYCQCHTMMWSWLFRGALYWVCGKEENRGGELAKGDETLVFLPRQWWWCSGGVVSAGKRSTVGANVAEGSTPRLQRQSPPFAWHIWLPDDCQTLAWRRRTWAAGWRQETARFLGLVW</sequence>
<organism evidence="1 2">
    <name type="scientific">Coniella lustricola</name>
    <dbReference type="NCBI Taxonomy" id="2025994"/>
    <lineage>
        <taxon>Eukaryota</taxon>
        <taxon>Fungi</taxon>
        <taxon>Dikarya</taxon>
        <taxon>Ascomycota</taxon>
        <taxon>Pezizomycotina</taxon>
        <taxon>Sordariomycetes</taxon>
        <taxon>Sordariomycetidae</taxon>
        <taxon>Diaporthales</taxon>
        <taxon>Schizoparmaceae</taxon>
        <taxon>Coniella</taxon>
    </lineage>
</organism>
<name>A0A2T3AAR8_9PEZI</name>
<gene>
    <name evidence="1" type="ORF">BD289DRAFT_228424</name>
</gene>
<dbReference type="InParanoid" id="A0A2T3AAR8"/>